<protein>
    <submittedName>
        <fullName evidence="3">Uncharacterized protein</fullName>
    </submittedName>
</protein>
<dbReference type="GO" id="GO:0016831">
    <property type="term" value="F:carboxy-lyase activity"/>
    <property type="evidence" value="ECO:0007669"/>
    <property type="project" value="UniProtKB-KW"/>
</dbReference>
<name>A0A7J2U3X0_9CREN</name>
<organism evidence="3">
    <name type="scientific">Ignisphaera aggregans</name>
    <dbReference type="NCBI Taxonomy" id="334771"/>
    <lineage>
        <taxon>Archaea</taxon>
        <taxon>Thermoproteota</taxon>
        <taxon>Thermoprotei</taxon>
        <taxon>Desulfurococcales</taxon>
        <taxon>Desulfurococcaceae</taxon>
        <taxon>Ignisphaera</taxon>
    </lineage>
</organism>
<evidence type="ECO:0000313" key="3">
    <source>
        <dbReference type="EMBL" id="HEM67474.1"/>
    </source>
</evidence>
<proteinExistence type="inferred from homology"/>
<dbReference type="SUPFAM" id="SSF53383">
    <property type="entry name" value="PLP-dependent transferases"/>
    <property type="match status" value="1"/>
</dbReference>
<reference evidence="3" key="1">
    <citation type="journal article" date="2020" name="mSystems">
        <title>Genome- and Community-Level Interaction Insights into Carbon Utilization and Element Cycling Functions of Hydrothermarchaeota in Hydrothermal Sediment.</title>
        <authorList>
            <person name="Zhou Z."/>
            <person name="Liu Y."/>
            <person name="Xu W."/>
            <person name="Pan J."/>
            <person name="Luo Z.H."/>
            <person name="Li M."/>
        </authorList>
    </citation>
    <scope>NUCLEOTIDE SEQUENCE [LARGE SCALE GENOMIC DNA]</scope>
    <source>
        <strain evidence="3">SpSt-125</strain>
    </source>
</reference>
<dbReference type="GO" id="GO:0005737">
    <property type="term" value="C:cytoplasm"/>
    <property type="evidence" value="ECO:0007669"/>
    <property type="project" value="TreeGrafter"/>
</dbReference>
<evidence type="ECO:0000256" key="1">
    <source>
        <dbReference type="ARBA" id="ARBA00009533"/>
    </source>
</evidence>
<keyword evidence="2" id="KW-0210">Decarboxylase</keyword>
<comment type="caution">
    <text evidence="3">The sequence shown here is derived from an EMBL/GenBank/DDBJ whole genome shotgun (WGS) entry which is preliminary data.</text>
</comment>
<comment type="similarity">
    <text evidence="1">Belongs to the group II decarboxylase family.</text>
</comment>
<keyword evidence="2" id="KW-0456">Lyase</keyword>
<dbReference type="PANTHER" id="PTHR45677">
    <property type="entry name" value="GLUTAMATE DECARBOXYLASE-RELATED"/>
    <property type="match status" value="1"/>
</dbReference>
<evidence type="ECO:0000256" key="2">
    <source>
        <dbReference type="ARBA" id="ARBA00022793"/>
    </source>
</evidence>
<gene>
    <name evidence="3" type="ORF">ENO26_07940</name>
</gene>
<dbReference type="AlphaFoldDB" id="A0A7J2U3X0"/>
<dbReference type="Gene3D" id="3.40.640.10">
    <property type="entry name" value="Type I PLP-dependent aspartate aminotransferase-like (Major domain)"/>
    <property type="match status" value="1"/>
</dbReference>
<dbReference type="InterPro" id="IPR015421">
    <property type="entry name" value="PyrdxlP-dep_Trfase_major"/>
</dbReference>
<sequence length="118" mass="12992">MASLQNLNNAGRVRRVSGKHAAVFQYEATPNIEEEFIMMLADIVGFDRSRAGGSRVSGGTVAMLTALLVARDKSLKSVAREELFGRKSVKVLTSKASHFAIRKAMSLEHFYELGFSKK</sequence>
<dbReference type="EMBL" id="DSEU01000052">
    <property type="protein sequence ID" value="HEM67474.1"/>
    <property type="molecule type" value="Genomic_DNA"/>
</dbReference>
<accession>A0A7J2U3X0</accession>
<dbReference type="PANTHER" id="PTHR45677:SF8">
    <property type="entry name" value="CYSTEINE SULFINIC ACID DECARBOXYLASE"/>
    <property type="match status" value="1"/>
</dbReference>
<dbReference type="InterPro" id="IPR015424">
    <property type="entry name" value="PyrdxlP-dep_Trfase"/>
</dbReference>